<keyword evidence="2" id="KW-1185">Reference proteome</keyword>
<dbReference type="Proteomes" id="UP001152888">
    <property type="component" value="Unassembled WGS sequence"/>
</dbReference>
<proteinExistence type="predicted"/>
<sequence length="10" mass="1213">MRTHQDLAEL</sequence>
<evidence type="ECO:0000313" key="1">
    <source>
        <dbReference type="EMBL" id="CAH1993609.1"/>
    </source>
</evidence>
<comment type="caution">
    <text evidence="1">The sequence shown here is derived from an EMBL/GenBank/DDBJ whole genome shotgun (WGS) entry which is preliminary data.</text>
</comment>
<name>A0A9P0PTW6_ACAOB</name>
<dbReference type="EMBL" id="CAKOFQ010007177">
    <property type="protein sequence ID" value="CAH1993609.1"/>
    <property type="molecule type" value="Genomic_DNA"/>
</dbReference>
<protein>
    <submittedName>
        <fullName evidence="1">Uncharacterized protein</fullName>
    </submittedName>
</protein>
<evidence type="ECO:0000313" key="2">
    <source>
        <dbReference type="Proteomes" id="UP001152888"/>
    </source>
</evidence>
<accession>A0A9P0PTW6</accession>
<gene>
    <name evidence="1" type="ORF">ACAOBT_LOCUS21608</name>
</gene>
<reference evidence="1" key="1">
    <citation type="submission" date="2022-03" db="EMBL/GenBank/DDBJ databases">
        <authorList>
            <person name="Sayadi A."/>
        </authorList>
    </citation>
    <scope>NUCLEOTIDE SEQUENCE</scope>
</reference>
<organism evidence="1 2">
    <name type="scientific">Acanthoscelides obtectus</name>
    <name type="common">Bean weevil</name>
    <name type="synonym">Bruchus obtectus</name>
    <dbReference type="NCBI Taxonomy" id="200917"/>
    <lineage>
        <taxon>Eukaryota</taxon>
        <taxon>Metazoa</taxon>
        <taxon>Ecdysozoa</taxon>
        <taxon>Arthropoda</taxon>
        <taxon>Hexapoda</taxon>
        <taxon>Insecta</taxon>
        <taxon>Pterygota</taxon>
        <taxon>Neoptera</taxon>
        <taxon>Endopterygota</taxon>
        <taxon>Coleoptera</taxon>
        <taxon>Polyphaga</taxon>
        <taxon>Cucujiformia</taxon>
        <taxon>Chrysomeloidea</taxon>
        <taxon>Chrysomelidae</taxon>
        <taxon>Bruchinae</taxon>
        <taxon>Bruchini</taxon>
        <taxon>Acanthoscelides</taxon>
    </lineage>
</organism>